<feature type="region of interest" description="Disordered" evidence="4">
    <location>
        <begin position="1"/>
        <end position="64"/>
    </location>
</feature>
<dbReference type="Gene3D" id="3.30.70.1560">
    <property type="entry name" value="Alpha-L RNA-binding motif"/>
    <property type="match status" value="1"/>
</dbReference>
<dbReference type="SUPFAM" id="SSF55174">
    <property type="entry name" value="Alpha-L RNA-binding motif"/>
    <property type="match status" value="1"/>
</dbReference>
<dbReference type="SUPFAM" id="SSF55120">
    <property type="entry name" value="Pseudouridine synthase"/>
    <property type="match status" value="1"/>
</dbReference>
<dbReference type="GO" id="GO:0003723">
    <property type="term" value="F:RNA binding"/>
    <property type="evidence" value="ECO:0007669"/>
    <property type="project" value="UniProtKB-KW"/>
</dbReference>
<evidence type="ECO:0000256" key="2">
    <source>
        <dbReference type="ARBA" id="ARBA00023235"/>
    </source>
</evidence>
<evidence type="ECO:0000313" key="7">
    <source>
        <dbReference type="Proteomes" id="UP000236654"/>
    </source>
</evidence>
<dbReference type="Pfam" id="PF00849">
    <property type="entry name" value="PseudoU_synth_2"/>
    <property type="match status" value="1"/>
</dbReference>
<dbReference type="FunFam" id="3.10.290.10:FF:000003">
    <property type="entry name" value="Pseudouridine synthase"/>
    <property type="match status" value="1"/>
</dbReference>
<gene>
    <name evidence="6" type="ORF">CW751_10740</name>
</gene>
<dbReference type="PANTHER" id="PTHR47683">
    <property type="entry name" value="PSEUDOURIDINE SYNTHASE FAMILY PROTEIN-RELATED"/>
    <property type="match status" value="1"/>
</dbReference>
<dbReference type="EMBL" id="PJNI01000011">
    <property type="protein sequence ID" value="PKR80320.1"/>
    <property type="molecule type" value="Genomic_DNA"/>
</dbReference>
<protein>
    <submittedName>
        <fullName evidence="6">rRNA pseudouridine synthase</fullName>
    </submittedName>
</protein>
<dbReference type="InterPro" id="IPR002942">
    <property type="entry name" value="S4_RNA-bd"/>
</dbReference>
<reference evidence="6 7" key="1">
    <citation type="submission" date="2017-12" db="EMBL/GenBank/DDBJ databases">
        <title>The draft genome sequence of Brumimicrobium saltpan LHR20.</title>
        <authorList>
            <person name="Do Z.-J."/>
            <person name="Luo H.-R."/>
        </authorList>
    </citation>
    <scope>NUCLEOTIDE SEQUENCE [LARGE SCALE GENOMIC DNA]</scope>
    <source>
        <strain evidence="6 7">LHR20</strain>
    </source>
</reference>
<keyword evidence="2" id="KW-0413">Isomerase</keyword>
<organism evidence="6 7">
    <name type="scientific">Brumimicrobium salinarum</name>
    <dbReference type="NCBI Taxonomy" id="2058658"/>
    <lineage>
        <taxon>Bacteria</taxon>
        <taxon>Pseudomonadati</taxon>
        <taxon>Bacteroidota</taxon>
        <taxon>Flavobacteriia</taxon>
        <taxon>Flavobacteriales</taxon>
        <taxon>Crocinitomicaceae</taxon>
        <taxon>Brumimicrobium</taxon>
    </lineage>
</organism>
<evidence type="ECO:0000256" key="1">
    <source>
        <dbReference type="ARBA" id="ARBA00008348"/>
    </source>
</evidence>
<dbReference type="InterPro" id="IPR006145">
    <property type="entry name" value="PsdUridine_synth_RsuA/RluA"/>
</dbReference>
<dbReference type="SMART" id="SM00363">
    <property type="entry name" value="S4"/>
    <property type="match status" value="1"/>
</dbReference>
<dbReference type="InterPro" id="IPR020103">
    <property type="entry name" value="PsdUridine_synth_cat_dom_sf"/>
</dbReference>
<keyword evidence="7" id="KW-1185">Reference proteome</keyword>
<dbReference type="CDD" id="cd00165">
    <property type="entry name" value="S4"/>
    <property type="match status" value="1"/>
</dbReference>
<comment type="caution">
    <text evidence="6">The sequence shown here is derived from an EMBL/GenBank/DDBJ whole genome shotgun (WGS) entry which is preliminary data.</text>
</comment>
<feature type="domain" description="RNA-binding S4" evidence="5">
    <location>
        <begin position="68"/>
        <end position="130"/>
    </location>
</feature>
<proteinExistence type="inferred from homology"/>
<evidence type="ECO:0000259" key="5">
    <source>
        <dbReference type="SMART" id="SM00363"/>
    </source>
</evidence>
<dbReference type="InterPro" id="IPR036986">
    <property type="entry name" value="S4_RNA-bd_sf"/>
</dbReference>
<accession>A0A2I0R1P1</accession>
<keyword evidence="3" id="KW-0694">RNA-binding</keyword>
<dbReference type="RefSeq" id="WP_101335032.1">
    <property type="nucleotide sequence ID" value="NZ_PJNI01000011.1"/>
</dbReference>
<dbReference type="InterPro" id="IPR050343">
    <property type="entry name" value="RsuA_PseudoU_synthase"/>
</dbReference>
<dbReference type="AlphaFoldDB" id="A0A2I0R1P1"/>
<dbReference type="Gene3D" id="3.10.290.10">
    <property type="entry name" value="RNA-binding S4 domain"/>
    <property type="match status" value="1"/>
</dbReference>
<dbReference type="PROSITE" id="PS50889">
    <property type="entry name" value="S4"/>
    <property type="match status" value="1"/>
</dbReference>
<dbReference type="InterPro" id="IPR042092">
    <property type="entry name" value="PsdUridine_s_RsuA/RluB/E/F_cat"/>
</dbReference>
<dbReference type="Gene3D" id="3.30.70.580">
    <property type="entry name" value="Pseudouridine synthase I, catalytic domain, N-terminal subdomain"/>
    <property type="match status" value="1"/>
</dbReference>
<feature type="compositionally biased region" description="Basic and acidic residues" evidence="4">
    <location>
        <begin position="7"/>
        <end position="16"/>
    </location>
</feature>
<evidence type="ECO:0000256" key="4">
    <source>
        <dbReference type="SAM" id="MobiDB-lite"/>
    </source>
</evidence>
<evidence type="ECO:0000256" key="3">
    <source>
        <dbReference type="PROSITE-ProRule" id="PRU00182"/>
    </source>
</evidence>
<dbReference type="PANTHER" id="PTHR47683:SF2">
    <property type="entry name" value="RNA-BINDING S4 DOMAIN-CONTAINING PROTEIN"/>
    <property type="match status" value="1"/>
</dbReference>
<name>A0A2I0R1P1_9FLAO</name>
<sequence length="300" mass="34104">MSTNRDGNPKSKENRKGKTSKYAGKNLKYISKNKGKNKKEDSPSKPAGLPKRKRTNKGEPLPKFNDKIRLNKYLANAGICSRREADVLISSGVVSVNGKTIVELGYKVSPTDEVRYDGATVKHENKRYILVNKPKDFTYKYEEDPTKKSVYQLIKKACPEIVMPVGKMDRSACGLMLYTNDSDMEKKLTHPKFKVAQLFHVVLDKPVSDEDLEKLTKGLYVDDKVFSVEEASFVNGKPHNEIGVRVLSHKSNMVKLMMGKMGYEIKILDRVEFARLNKKDLPRGHYRHLTEAEIGYLKMS</sequence>
<dbReference type="Pfam" id="PF01479">
    <property type="entry name" value="S4"/>
    <property type="match status" value="1"/>
</dbReference>
<dbReference type="GO" id="GO:0000455">
    <property type="term" value="P:enzyme-directed rRNA pseudouridine synthesis"/>
    <property type="evidence" value="ECO:0007669"/>
    <property type="project" value="UniProtKB-ARBA"/>
</dbReference>
<dbReference type="GO" id="GO:0120159">
    <property type="term" value="F:rRNA pseudouridine synthase activity"/>
    <property type="evidence" value="ECO:0007669"/>
    <property type="project" value="UniProtKB-ARBA"/>
</dbReference>
<dbReference type="OrthoDB" id="9807213at2"/>
<dbReference type="Proteomes" id="UP000236654">
    <property type="component" value="Unassembled WGS sequence"/>
</dbReference>
<dbReference type="InterPro" id="IPR020094">
    <property type="entry name" value="TruA/RsuA/RluB/E/F_N"/>
</dbReference>
<comment type="similarity">
    <text evidence="1">Belongs to the pseudouridine synthase RsuA family.</text>
</comment>
<evidence type="ECO:0000313" key="6">
    <source>
        <dbReference type="EMBL" id="PKR80320.1"/>
    </source>
</evidence>